<organism evidence="2 3">
    <name type="scientific">candidate division CSSED10-310 bacterium</name>
    <dbReference type="NCBI Taxonomy" id="2855610"/>
    <lineage>
        <taxon>Bacteria</taxon>
        <taxon>Bacteria division CSSED10-310</taxon>
    </lineage>
</organism>
<dbReference type="InterPro" id="IPR003801">
    <property type="entry name" value="GTP_cyclohydrolase_FolE2/MptA"/>
</dbReference>
<feature type="domain" description="Glycosyltransferase 2-like" evidence="1">
    <location>
        <begin position="6"/>
        <end position="125"/>
    </location>
</feature>
<dbReference type="InterPro" id="IPR029044">
    <property type="entry name" value="Nucleotide-diphossugar_trans"/>
</dbReference>
<dbReference type="PANTHER" id="PTHR43685:SF2">
    <property type="entry name" value="GLYCOSYLTRANSFERASE 2-LIKE DOMAIN-CONTAINING PROTEIN"/>
    <property type="match status" value="1"/>
</dbReference>
<dbReference type="Pfam" id="PF00535">
    <property type="entry name" value="Glycos_transf_2"/>
    <property type="match status" value="1"/>
</dbReference>
<keyword evidence="2" id="KW-0378">Hydrolase</keyword>
<dbReference type="Proteomes" id="UP001594351">
    <property type="component" value="Unassembled WGS sequence"/>
</dbReference>
<dbReference type="Gene3D" id="3.10.270.10">
    <property type="entry name" value="Urate Oxidase"/>
    <property type="match status" value="1"/>
</dbReference>
<evidence type="ECO:0000259" key="1">
    <source>
        <dbReference type="Pfam" id="PF00535"/>
    </source>
</evidence>
<dbReference type="GO" id="GO:0016787">
    <property type="term" value="F:hydrolase activity"/>
    <property type="evidence" value="ECO:0007669"/>
    <property type="project" value="UniProtKB-KW"/>
</dbReference>
<dbReference type="Gene3D" id="3.90.550.10">
    <property type="entry name" value="Spore Coat Polysaccharide Biosynthesis Protein SpsA, Chain A"/>
    <property type="match status" value="1"/>
</dbReference>
<sequence>MKPLVSIIITTRNRPQLVRAAIESVLQDEYPHKEIIVVDDCSETATAFIEHEYPDVQLVVTPKRSGVGYARNLGLNRSRGHYITFLDDDDISYPEKISLLMETAEKTGSAFVFGRTIKKFTCQDKRDVCIPEMDFCDNGQVYGVPTHDFLLRMPSHNNGILVKRQDLIKVGGYAEDVDYFDDWAAWLKMFASGIKPVFVPQKVAEFRFNAAGLSHEVNAKNSLGSVIRRFYQKALSYFDDDWPSRAVIFSILADIEEVTFQDYDHYVAYILQHKDRYLQNRSLFTASFPQSREPSLHQALSIDAETIRQKMVDPPEIVPEHNIEINRVGIVDQNFYLTLADADGEKQFYTTINVSVNLPASFRGIHMSRIVGRIDRLSRIVWVHPLDFLEKLKNAVIQDQHGARSYIDMTMRFPLKKLLPESEREFTQQFLFHFGVEEKLYYSGLTVPHITACPCIQCYSECVNDYSSSKVPEKITHSQR</sequence>
<dbReference type="InterPro" id="IPR050834">
    <property type="entry name" value="Glycosyltransf_2"/>
</dbReference>
<evidence type="ECO:0000313" key="2">
    <source>
        <dbReference type="EMBL" id="MFC1849695.1"/>
    </source>
</evidence>
<dbReference type="CDD" id="cd00761">
    <property type="entry name" value="Glyco_tranf_GTA_type"/>
    <property type="match status" value="1"/>
</dbReference>
<accession>A0ABV6YU24</accession>
<reference evidence="2 3" key="1">
    <citation type="submission" date="2024-09" db="EMBL/GenBank/DDBJ databases">
        <title>Laminarin stimulates single cell rates of sulfate reduction while oxygen inhibits transcriptomic activity in coastal marine sediment.</title>
        <authorList>
            <person name="Lindsay M."/>
            <person name="Orcutt B."/>
            <person name="Emerson D."/>
            <person name="Stepanauskas R."/>
            <person name="D'Angelo T."/>
        </authorList>
    </citation>
    <scope>NUCLEOTIDE SEQUENCE [LARGE SCALE GENOMIC DNA]</scope>
    <source>
        <strain evidence="2">SAG AM-311-K15</strain>
    </source>
</reference>
<feature type="non-terminal residue" evidence="2">
    <location>
        <position position="480"/>
    </location>
</feature>
<gene>
    <name evidence="2" type="ORF">ACFL27_05740</name>
</gene>
<keyword evidence="3" id="KW-1185">Reference proteome</keyword>
<comment type="caution">
    <text evidence="2">The sequence shown here is derived from an EMBL/GenBank/DDBJ whole genome shotgun (WGS) entry which is preliminary data.</text>
</comment>
<dbReference type="InterPro" id="IPR001173">
    <property type="entry name" value="Glyco_trans_2-like"/>
</dbReference>
<proteinExistence type="predicted"/>
<evidence type="ECO:0000313" key="3">
    <source>
        <dbReference type="Proteomes" id="UP001594351"/>
    </source>
</evidence>
<protein>
    <submittedName>
        <fullName evidence="2">GTP cyclohydrolase, FolE2/MptA family</fullName>
        <ecNumber evidence="2">3.5.4.-</ecNumber>
    </submittedName>
</protein>
<dbReference type="PANTHER" id="PTHR43685">
    <property type="entry name" value="GLYCOSYLTRANSFERASE"/>
    <property type="match status" value="1"/>
</dbReference>
<dbReference type="EMBL" id="JBHPBY010000054">
    <property type="protein sequence ID" value="MFC1849695.1"/>
    <property type="molecule type" value="Genomic_DNA"/>
</dbReference>
<dbReference type="EC" id="3.5.4.-" evidence="2"/>
<name>A0ABV6YU24_UNCC1</name>
<dbReference type="SUPFAM" id="SSF53448">
    <property type="entry name" value="Nucleotide-diphospho-sugar transferases"/>
    <property type="match status" value="1"/>
</dbReference>
<dbReference type="Pfam" id="PF02649">
    <property type="entry name" value="GCHY-1"/>
    <property type="match status" value="1"/>
</dbReference>